<evidence type="ECO:0000313" key="1">
    <source>
        <dbReference type="EMBL" id="VDI61604.1"/>
    </source>
</evidence>
<name>A0A8B6GB59_MYTGA</name>
<sequence>KEAIKWSSTNQALENKAAISTIDDSITDYWTKPLNQNPQHRQIYRYKTEEIRSL</sequence>
<accession>A0A8B6GB59</accession>
<organism evidence="1 2">
    <name type="scientific">Mytilus galloprovincialis</name>
    <name type="common">Mediterranean mussel</name>
    <dbReference type="NCBI Taxonomy" id="29158"/>
    <lineage>
        <taxon>Eukaryota</taxon>
        <taxon>Metazoa</taxon>
        <taxon>Spiralia</taxon>
        <taxon>Lophotrochozoa</taxon>
        <taxon>Mollusca</taxon>
        <taxon>Bivalvia</taxon>
        <taxon>Autobranchia</taxon>
        <taxon>Pteriomorphia</taxon>
        <taxon>Mytilida</taxon>
        <taxon>Mytiloidea</taxon>
        <taxon>Mytilidae</taxon>
        <taxon>Mytilinae</taxon>
        <taxon>Mytilus</taxon>
    </lineage>
</organism>
<protein>
    <submittedName>
        <fullName evidence="1">Uncharacterized protein</fullName>
    </submittedName>
</protein>
<dbReference type="AlphaFoldDB" id="A0A8B6GB59"/>
<proteinExistence type="predicted"/>
<feature type="non-terminal residue" evidence="1">
    <location>
        <position position="54"/>
    </location>
</feature>
<keyword evidence="2" id="KW-1185">Reference proteome</keyword>
<comment type="caution">
    <text evidence="1">The sequence shown here is derived from an EMBL/GenBank/DDBJ whole genome shotgun (WGS) entry which is preliminary data.</text>
</comment>
<evidence type="ECO:0000313" key="2">
    <source>
        <dbReference type="Proteomes" id="UP000596742"/>
    </source>
</evidence>
<reference evidence="1" key="1">
    <citation type="submission" date="2018-11" db="EMBL/GenBank/DDBJ databases">
        <authorList>
            <person name="Alioto T."/>
            <person name="Alioto T."/>
        </authorList>
    </citation>
    <scope>NUCLEOTIDE SEQUENCE</scope>
</reference>
<dbReference type="EMBL" id="UYJE01008157">
    <property type="protein sequence ID" value="VDI61604.1"/>
    <property type="molecule type" value="Genomic_DNA"/>
</dbReference>
<feature type="non-terminal residue" evidence="1">
    <location>
        <position position="1"/>
    </location>
</feature>
<dbReference type="Proteomes" id="UP000596742">
    <property type="component" value="Unassembled WGS sequence"/>
</dbReference>
<gene>
    <name evidence="1" type="ORF">MGAL_10B006153</name>
</gene>